<proteinExistence type="predicted"/>
<evidence type="ECO:0000313" key="2">
    <source>
        <dbReference type="EMBL" id="KAI9555800.1"/>
    </source>
</evidence>
<feature type="transmembrane region" description="Helical" evidence="1">
    <location>
        <begin position="72"/>
        <end position="99"/>
    </location>
</feature>
<keyword evidence="3" id="KW-1185">Reference proteome</keyword>
<name>A0AAD5L5S4_9CRUS</name>
<feature type="transmembrane region" description="Helical" evidence="1">
    <location>
        <begin position="12"/>
        <end position="35"/>
    </location>
</feature>
<protein>
    <submittedName>
        <fullName evidence="2">Uncharacterized protein</fullName>
    </submittedName>
</protein>
<accession>A0AAD5L5S4</accession>
<dbReference type="AlphaFoldDB" id="A0AAD5L5S4"/>
<gene>
    <name evidence="2" type="ORF">GHT06_018316</name>
</gene>
<organism evidence="2 3">
    <name type="scientific">Daphnia sinensis</name>
    <dbReference type="NCBI Taxonomy" id="1820382"/>
    <lineage>
        <taxon>Eukaryota</taxon>
        <taxon>Metazoa</taxon>
        <taxon>Ecdysozoa</taxon>
        <taxon>Arthropoda</taxon>
        <taxon>Crustacea</taxon>
        <taxon>Branchiopoda</taxon>
        <taxon>Diplostraca</taxon>
        <taxon>Cladocera</taxon>
        <taxon>Anomopoda</taxon>
        <taxon>Daphniidae</taxon>
        <taxon>Daphnia</taxon>
        <taxon>Daphnia similis group</taxon>
    </lineage>
</organism>
<dbReference type="Proteomes" id="UP000820818">
    <property type="component" value="Linkage Group LG7"/>
</dbReference>
<feature type="transmembrane region" description="Helical" evidence="1">
    <location>
        <begin position="47"/>
        <end position="66"/>
    </location>
</feature>
<keyword evidence="1" id="KW-0812">Transmembrane</keyword>
<comment type="caution">
    <text evidence="2">The sequence shown here is derived from an EMBL/GenBank/DDBJ whole genome shotgun (WGS) entry which is preliminary data.</text>
</comment>
<evidence type="ECO:0000256" key="1">
    <source>
        <dbReference type="SAM" id="Phobius"/>
    </source>
</evidence>
<keyword evidence="1" id="KW-0472">Membrane</keyword>
<evidence type="ECO:0000313" key="3">
    <source>
        <dbReference type="Proteomes" id="UP000820818"/>
    </source>
</evidence>
<feature type="transmembrane region" description="Helical" evidence="1">
    <location>
        <begin position="145"/>
        <end position="168"/>
    </location>
</feature>
<dbReference type="EMBL" id="WJBH02000007">
    <property type="protein sequence ID" value="KAI9555800.1"/>
    <property type="molecule type" value="Genomic_DNA"/>
</dbReference>
<keyword evidence="1" id="KW-1133">Transmembrane helix</keyword>
<sequence length="178" mass="18759">MSVTIPAFFLNVQIHSIINLALGALSFIFQIAALAVSPDDVYEQIGIGFWGGLILIITALTAYKAATGEAPFLLGCSFVLSIFAFLTSFSIMCIFAASIDQMNRYIEKPCPASPGFCTESSESNPAPSISPCSHYSSAHLAFDSILLTCGLIGIPVNALLVLAVISMYSPLPATTPAT</sequence>
<reference evidence="2 3" key="1">
    <citation type="submission" date="2022-05" db="EMBL/GenBank/DDBJ databases">
        <title>A multi-omics perspective on studying reproductive biology in Daphnia sinensis.</title>
        <authorList>
            <person name="Jia J."/>
        </authorList>
    </citation>
    <scope>NUCLEOTIDE SEQUENCE [LARGE SCALE GENOMIC DNA]</scope>
    <source>
        <strain evidence="2 3">WSL</strain>
    </source>
</reference>